<dbReference type="Proteomes" id="UP001451303">
    <property type="component" value="Unassembled WGS sequence"/>
</dbReference>
<evidence type="ECO:0000313" key="1">
    <source>
        <dbReference type="EMBL" id="KAL0467010.1"/>
    </source>
</evidence>
<dbReference type="EMBL" id="JAVLET010000011">
    <property type="protein sequence ID" value="KAL0467010.1"/>
    <property type="molecule type" value="Genomic_DNA"/>
</dbReference>
<comment type="caution">
    <text evidence="1">The sequence shown here is derived from an EMBL/GenBank/DDBJ whole genome shotgun (WGS) entry which is preliminary data.</text>
</comment>
<sequence length="92" mass="10054">MPGRPLCVWHACVTTPGKELGTMENLMGRKEIACTSHSIAVFIVKYLAFHLRSGEHVVCPVHASTTNIPTRTDHHISATWTETRGNRGGDTG</sequence>
<protein>
    <submittedName>
        <fullName evidence="1">Uncharacterized protein</fullName>
    </submittedName>
</protein>
<evidence type="ECO:0000313" key="2">
    <source>
        <dbReference type="Proteomes" id="UP001451303"/>
    </source>
</evidence>
<accession>A0ABR3D2S7</accession>
<name>A0ABR3D2S7_NEUIN</name>
<organism evidence="1 2">
    <name type="scientific">Neurospora intermedia</name>
    <dbReference type="NCBI Taxonomy" id="5142"/>
    <lineage>
        <taxon>Eukaryota</taxon>
        <taxon>Fungi</taxon>
        <taxon>Dikarya</taxon>
        <taxon>Ascomycota</taxon>
        <taxon>Pezizomycotina</taxon>
        <taxon>Sordariomycetes</taxon>
        <taxon>Sordariomycetidae</taxon>
        <taxon>Sordariales</taxon>
        <taxon>Sordariaceae</taxon>
        <taxon>Neurospora</taxon>
    </lineage>
</organism>
<proteinExistence type="predicted"/>
<keyword evidence="2" id="KW-1185">Reference proteome</keyword>
<gene>
    <name evidence="1" type="ORF">QR685DRAFT_534995</name>
</gene>
<reference evidence="1 2" key="1">
    <citation type="submission" date="2023-09" db="EMBL/GenBank/DDBJ databases">
        <title>Multi-omics analysis of a traditional fermented food reveals byproduct-associated fungal strains for waste-to-food upcycling.</title>
        <authorList>
            <consortium name="Lawrence Berkeley National Laboratory"/>
            <person name="Rekdal V.M."/>
            <person name="Villalobos-Escobedo J.M."/>
            <person name="Rodriguez-Valeron N."/>
            <person name="Garcia M.O."/>
            <person name="Vasquez D.P."/>
            <person name="Damayanti I."/>
            <person name="Sorensen P.M."/>
            <person name="Baidoo E.E."/>
            <person name="De Carvalho A.C."/>
            <person name="Riley R."/>
            <person name="Lipzen A."/>
            <person name="He G."/>
            <person name="Yan M."/>
            <person name="Haridas S."/>
            <person name="Daum C."/>
            <person name="Yoshinaga Y."/>
            <person name="Ng V."/>
            <person name="Grigoriev I.V."/>
            <person name="Munk R."/>
            <person name="Nuraida L."/>
            <person name="Wijaya C.H."/>
            <person name="Morales P.-C."/>
            <person name="Keasling J.D."/>
        </authorList>
    </citation>
    <scope>NUCLEOTIDE SEQUENCE [LARGE SCALE GENOMIC DNA]</scope>
    <source>
        <strain evidence="1 2">FGSC 2613</strain>
    </source>
</reference>